<reference evidence="3" key="1">
    <citation type="submission" date="2022-11" db="EMBL/GenBank/DDBJ databases">
        <authorList>
            <person name="Scott C."/>
            <person name="Bruce N."/>
        </authorList>
    </citation>
    <scope>NUCLEOTIDE SEQUENCE</scope>
</reference>
<name>A0A9P1GYY2_9PEZI</name>
<keyword evidence="2" id="KW-0732">Signal</keyword>
<evidence type="ECO:0000256" key="1">
    <source>
        <dbReference type="ARBA" id="ARBA00022801"/>
    </source>
</evidence>
<comment type="caution">
    <text evidence="3">The sequence shown here is derived from an EMBL/GenBank/DDBJ whole genome shotgun (WGS) entry which is preliminary data.</text>
</comment>
<organism evidence="3 4">
    <name type="scientific">Parascedosporium putredinis</name>
    <dbReference type="NCBI Taxonomy" id="1442378"/>
    <lineage>
        <taxon>Eukaryota</taxon>
        <taxon>Fungi</taxon>
        <taxon>Dikarya</taxon>
        <taxon>Ascomycota</taxon>
        <taxon>Pezizomycotina</taxon>
        <taxon>Sordariomycetes</taxon>
        <taxon>Hypocreomycetidae</taxon>
        <taxon>Microascales</taxon>
        <taxon>Microascaceae</taxon>
        <taxon>Parascedosporium</taxon>
    </lineage>
</organism>
<proteinExistence type="predicted"/>
<dbReference type="PANTHER" id="PTHR45648">
    <property type="entry name" value="GDSL LIPASE/ACYLHYDROLASE FAMILY PROTEIN (AFU_ORTHOLOGUE AFUA_4G14700)"/>
    <property type="match status" value="1"/>
</dbReference>
<evidence type="ECO:0008006" key="5">
    <source>
        <dbReference type="Google" id="ProtNLM"/>
    </source>
</evidence>
<dbReference type="SUPFAM" id="SSF52266">
    <property type="entry name" value="SGNH hydrolase"/>
    <property type="match status" value="1"/>
</dbReference>
<keyword evidence="4" id="KW-1185">Reference proteome</keyword>
<sequence length="325" mass="35377">MRVSSIVGALTLAAGARAACSSRNWKGWEKAKHAFILLRRRRRGPSASNPLGNPYPGWTSSNGPNWVGFLTNKYNASADLRTYNLAYGGATVDSALVEPWQPTVLSLRDQVADLFLPNYAPGATEAAPFWDPTTTVFGVWIGINDVGNSFWSGDEATTELYAQIFDVYAGLVADLYAAGGRNFVFINVPPVQRSPLILGQGEEAIALEEGALAKFNALVDGLAKDLKTAHKNDANVWVYDSYKSFGDVLDDVAAYPQTAGYKDTTTFCEAYQNGTPEWDTLDESCTYPVDQYFWLNSLHPTYPIHDVVAEGVAELLSGPPTSVLK</sequence>
<accession>A0A9P1GYY2</accession>
<gene>
    <name evidence="3" type="ORF">PPNO1_LOCUS3177</name>
</gene>
<keyword evidence="1" id="KW-0378">Hydrolase</keyword>
<evidence type="ECO:0000256" key="2">
    <source>
        <dbReference type="SAM" id="SignalP"/>
    </source>
</evidence>
<dbReference type="CDD" id="cd01846">
    <property type="entry name" value="fatty_acyltransferase_like"/>
    <property type="match status" value="1"/>
</dbReference>
<protein>
    <recommendedName>
        <fullName evidence="5">Carbohydrate esterase family 16 protein</fullName>
    </recommendedName>
</protein>
<dbReference type="Pfam" id="PF00657">
    <property type="entry name" value="Lipase_GDSL"/>
    <property type="match status" value="1"/>
</dbReference>
<dbReference type="GO" id="GO:0016788">
    <property type="term" value="F:hydrolase activity, acting on ester bonds"/>
    <property type="evidence" value="ECO:0007669"/>
    <property type="project" value="InterPro"/>
</dbReference>
<dbReference type="OrthoDB" id="1600564at2759"/>
<feature type="signal peptide" evidence="2">
    <location>
        <begin position="1"/>
        <end position="18"/>
    </location>
</feature>
<dbReference type="InterPro" id="IPR001087">
    <property type="entry name" value="GDSL"/>
</dbReference>
<dbReference type="AlphaFoldDB" id="A0A9P1GYY2"/>
<dbReference type="InterPro" id="IPR036514">
    <property type="entry name" value="SGNH_hydro_sf"/>
</dbReference>
<evidence type="ECO:0000313" key="3">
    <source>
        <dbReference type="EMBL" id="CAI4213431.1"/>
    </source>
</evidence>
<dbReference type="InterPro" id="IPR051058">
    <property type="entry name" value="GDSL_Est/Lipase"/>
</dbReference>
<dbReference type="EMBL" id="CALLCH030000008">
    <property type="protein sequence ID" value="CAI4213431.1"/>
    <property type="molecule type" value="Genomic_DNA"/>
</dbReference>
<dbReference type="Proteomes" id="UP000838763">
    <property type="component" value="Unassembled WGS sequence"/>
</dbReference>
<dbReference type="Gene3D" id="3.40.50.1110">
    <property type="entry name" value="SGNH hydrolase"/>
    <property type="match status" value="1"/>
</dbReference>
<dbReference type="PANTHER" id="PTHR45648:SF85">
    <property type="entry name" value="A, PUTATIVE (AFU_ORTHOLOGUE AFUA_2G10760)-RELATED"/>
    <property type="match status" value="1"/>
</dbReference>
<evidence type="ECO:0000313" key="4">
    <source>
        <dbReference type="Proteomes" id="UP000838763"/>
    </source>
</evidence>
<feature type="chain" id="PRO_5040438472" description="Carbohydrate esterase family 16 protein" evidence="2">
    <location>
        <begin position="19"/>
        <end position="325"/>
    </location>
</feature>